<dbReference type="SUPFAM" id="SSF48264">
    <property type="entry name" value="Cytochrome P450"/>
    <property type="match status" value="1"/>
</dbReference>
<dbReference type="Proteomes" id="UP001229421">
    <property type="component" value="Unassembled WGS sequence"/>
</dbReference>
<keyword evidence="6" id="KW-0503">Monooxygenase</keyword>
<evidence type="ECO:0000256" key="2">
    <source>
        <dbReference type="ARBA" id="ARBA00010617"/>
    </source>
</evidence>
<dbReference type="GO" id="GO:0004497">
    <property type="term" value="F:monooxygenase activity"/>
    <property type="evidence" value="ECO:0007669"/>
    <property type="project" value="UniProtKB-KW"/>
</dbReference>
<keyword evidence="4 6" id="KW-0560">Oxidoreductase</keyword>
<dbReference type="GO" id="GO:0006629">
    <property type="term" value="P:lipid metabolic process"/>
    <property type="evidence" value="ECO:0007669"/>
    <property type="project" value="UniProtKB-ARBA"/>
</dbReference>
<gene>
    <name evidence="8" type="ORF">QVD17_09335</name>
</gene>
<evidence type="ECO:0000313" key="8">
    <source>
        <dbReference type="EMBL" id="KAK1432439.1"/>
    </source>
</evidence>
<evidence type="ECO:0000256" key="6">
    <source>
        <dbReference type="RuleBase" id="RU000461"/>
    </source>
</evidence>
<keyword evidence="5 6" id="KW-0408">Iron</keyword>
<feature type="compositionally biased region" description="Low complexity" evidence="7">
    <location>
        <begin position="57"/>
        <end position="67"/>
    </location>
</feature>
<evidence type="ECO:0000256" key="1">
    <source>
        <dbReference type="ARBA" id="ARBA00001971"/>
    </source>
</evidence>
<proteinExistence type="inferred from homology"/>
<dbReference type="InterPro" id="IPR017972">
    <property type="entry name" value="Cyt_P450_CS"/>
</dbReference>
<dbReference type="InterPro" id="IPR036396">
    <property type="entry name" value="Cyt_P450_sf"/>
</dbReference>
<dbReference type="PANTHER" id="PTHR24296">
    <property type="entry name" value="CYTOCHROME P450"/>
    <property type="match status" value="1"/>
</dbReference>
<comment type="caution">
    <text evidence="8">The sequence shown here is derived from an EMBL/GenBank/DDBJ whole genome shotgun (WGS) entry which is preliminary data.</text>
</comment>
<keyword evidence="9" id="KW-1185">Reference proteome</keyword>
<keyword evidence="6" id="KW-0349">Heme</keyword>
<evidence type="ECO:0000256" key="3">
    <source>
        <dbReference type="ARBA" id="ARBA00022723"/>
    </source>
</evidence>
<organism evidence="8 9">
    <name type="scientific">Tagetes erecta</name>
    <name type="common">African marigold</name>
    <dbReference type="NCBI Taxonomy" id="13708"/>
    <lineage>
        <taxon>Eukaryota</taxon>
        <taxon>Viridiplantae</taxon>
        <taxon>Streptophyta</taxon>
        <taxon>Embryophyta</taxon>
        <taxon>Tracheophyta</taxon>
        <taxon>Spermatophyta</taxon>
        <taxon>Magnoliopsida</taxon>
        <taxon>eudicotyledons</taxon>
        <taxon>Gunneridae</taxon>
        <taxon>Pentapetalae</taxon>
        <taxon>asterids</taxon>
        <taxon>campanulids</taxon>
        <taxon>Asterales</taxon>
        <taxon>Asteraceae</taxon>
        <taxon>Asteroideae</taxon>
        <taxon>Heliantheae alliance</taxon>
        <taxon>Tageteae</taxon>
        <taxon>Tagetes</taxon>
    </lineage>
</organism>
<dbReference type="GO" id="GO:0020037">
    <property type="term" value="F:heme binding"/>
    <property type="evidence" value="ECO:0007669"/>
    <property type="project" value="InterPro"/>
</dbReference>
<dbReference type="InterPro" id="IPR001128">
    <property type="entry name" value="Cyt_P450"/>
</dbReference>
<evidence type="ECO:0000313" key="9">
    <source>
        <dbReference type="Proteomes" id="UP001229421"/>
    </source>
</evidence>
<dbReference type="PROSITE" id="PS00086">
    <property type="entry name" value="CYTOCHROME_P450"/>
    <property type="match status" value="1"/>
</dbReference>
<evidence type="ECO:0000256" key="4">
    <source>
        <dbReference type="ARBA" id="ARBA00023002"/>
    </source>
</evidence>
<feature type="region of interest" description="Disordered" evidence="7">
    <location>
        <begin position="18"/>
        <end position="67"/>
    </location>
</feature>
<dbReference type="Gene3D" id="1.10.630.10">
    <property type="entry name" value="Cytochrome P450"/>
    <property type="match status" value="1"/>
</dbReference>
<name>A0AAD8P4Z3_TARER</name>
<evidence type="ECO:0008006" key="10">
    <source>
        <dbReference type="Google" id="ProtNLM"/>
    </source>
</evidence>
<sequence>MHRYMGFGLVLRVKSKDNKLGGDSGPRGSKRERKTVVASRRRSAPHEDDEECLHGFTSPLTSPSSTSRSRGAILVYDIIVTTLPPHLHNHSLHPYGTKSTYKVAFSLYALYAMGRMETIWGKDSCEFKPERWITDKNTIRHEPSYKFLSFNTGPRICVGKQVAFTQLKAVGATILHNYNFEMTEGHIVTPNVSIILYMKHGLKVKVTPRRP</sequence>
<comment type="cofactor">
    <cofactor evidence="1">
        <name>heme</name>
        <dbReference type="ChEBI" id="CHEBI:30413"/>
    </cofactor>
</comment>
<accession>A0AAD8P4Z3</accession>
<reference evidence="8" key="1">
    <citation type="journal article" date="2023" name="bioRxiv">
        <title>Improved chromosome-level genome assembly for marigold (Tagetes erecta).</title>
        <authorList>
            <person name="Jiang F."/>
            <person name="Yuan L."/>
            <person name="Wang S."/>
            <person name="Wang H."/>
            <person name="Xu D."/>
            <person name="Wang A."/>
            <person name="Fan W."/>
        </authorList>
    </citation>
    <scope>NUCLEOTIDE SEQUENCE</scope>
    <source>
        <strain evidence="8">WSJ</strain>
        <tissue evidence="8">Leaf</tissue>
    </source>
</reference>
<dbReference type="EMBL" id="JAUHHV010000002">
    <property type="protein sequence ID" value="KAK1432439.1"/>
    <property type="molecule type" value="Genomic_DNA"/>
</dbReference>
<keyword evidence="3 6" id="KW-0479">Metal-binding</keyword>
<protein>
    <recommendedName>
        <fullName evidence="10">Cytochrome P450</fullName>
    </recommendedName>
</protein>
<dbReference type="Pfam" id="PF00067">
    <property type="entry name" value="p450"/>
    <property type="match status" value="1"/>
</dbReference>
<dbReference type="GO" id="GO:0005506">
    <property type="term" value="F:iron ion binding"/>
    <property type="evidence" value="ECO:0007669"/>
    <property type="project" value="InterPro"/>
</dbReference>
<feature type="compositionally biased region" description="Basic residues" evidence="7">
    <location>
        <begin position="28"/>
        <end position="43"/>
    </location>
</feature>
<comment type="similarity">
    <text evidence="2 6">Belongs to the cytochrome P450 family.</text>
</comment>
<evidence type="ECO:0000256" key="7">
    <source>
        <dbReference type="SAM" id="MobiDB-lite"/>
    </source>
</evidence>
<dbReference type="AlphaFoldDB" id="A0AAD8P4Z3"/>
<evidence type="ECO:0000256" key="5">
    <source>
        <dbReference type="ARBA" id="ARBA00023004"/>
    </source>
</evidence>
<dbReference type="GO" id="GO:0016705">
    <property type="term" value="F:oxidoreductase activity, acting on paired donors, with incorporation or reduction of molecular oxygen"/>
    <property type="evidence" value="ECO:0007669"/>
    <property type="project" value="InterPro"/>
</dbReference>